<evidence type="ECO:0000256" key="1">
    <source>
        <dbReference type="SAM" id="Phobius"/>
    </source>
</evidence>
<dbReference type="Pfam" id="PF24686">
    <property type="entry name" value="FLQE3_permease"/>
    <property type="match status" value="1"/>
</dbReference>
<feature type="transmembrane region" description="Helical" evidence="1">
    <location>
        <begin position="20"/>
        <end position="41"/>
    </location>
</feature>
<comment type="caution">
    <text evidence="2">The sequence shown here is derived from an EMBL/GenBank/DDBJ whole genome shotgun (WGS) entry which is preliminary data.</text>
</comment>
<gene>
    <name evidence="2" type="ORF">GMD78_18340</name>
</gene>
<feature type="transmembrane region" description="Helical" evidence="1">
    <location>
        <begin position="155"/>
        <end position="179"/>
    </location>
</feature>
<sequence length="232" mass="26752">MRLFSLIKMDVTFQIRHGFYYAYALVSLFYIGILMYVPKSIIHDTSIFIIFTDPSVLGFFFVGGLILLERSQSIFPSLFISSISIHEYVWSKVLSLTCLAIISSLVIFSVIHLNSFDFFPFILAVVFCSVFFTLIGIVLSVRVESINAFLYMSPIFVVLFYLPLVSFFNVYDSILFYLLPTQAVLVLLEGSLTELSLGMYIYAIITSCIWIALAYGWAYYSMNRFIKYKYFH</sequence>
<accession>A0A6N8FNF1</accession>
<organism evidence="2 3">
    <name type="scientific">Ornithinibacillus caprae</name>
    <dbReference type="NCBI Taxonomy" id="2678566"/>
    <lineage>
        <taxon>Bacteria</taxon>
        <taxon>Bacillati</taxon>
        <taxon>Bacillota</taxon>
        <taxon>Bacilli</taxon>
        <taxon>Bacillales</taxon>
        <taxon>Bacillaceae</taxon>
        <taxon>Ornithinibacillus</taxon>
    </lineage>
</organism>
<keyword evidence="1" id="KW-1133">Transmembrane helix</keyword>
<dbReference type="RefSeq" id="WP_155671032.1">
    <property type="nucleotide sequence ID" value="NZ_WOCA01000020.1"/>
</dbReference>
<dbReference type="InterPro" id="IPR056926">
    <property type="entry name" value="FLQE3_permease"/>
</dbReference>
<evidence type="ECO:0000313" key="2">
    <source>
        <dbReference type="EMBL" id="MUK90336.1"/>
    </source>
</evidence>
<feature type="transmembrane region" description="Helical" evidence="1">
    <location>
        <begin position="47"/>
        <end position="68"/>
    </location>
</feature>
<feature type="transmembrane region" description="Helical" evidence="1">
    <location>
        <begin position="118"/>
        <end position="143"/>
    </location>
</feature>
<evidence type="ECO:0008006" key="4">
    <source>
        <dbReference type="Google" id="ProtNLM"/>
    </source>
</evidence>
<feature type="transmembrane region" description="Helical" evidence="1">
    <location>
        <begin position="199"/>
        <end position="220"/>
    </location>
</feature>
<protein>
    <recommendedName>
        <fullName evidence="4">Fluoroquinolone transport system permease protein</fullName>
    </recommendedName>
</protein>
<name>A0A6N8FNF1_9BACI</name>
<feature type="transmembrane region" description="Helical" evidence="1">
    <location>
        <begin position="89"/>
        <end position="112"/>
    </location>
</feature>
<dbReference type="EMBL" id="WOCA01000020">
    <property type="protein sequence ID" value="MUK90336.1"/>
    <property type="molecule type" value="Genomic_DNA"/>
</dbReference>
<dbReference type="Proteomes" id="UP000469125">
    <property type="component" value="Unassembled WGS sequence"/>
</dbReference>
<proteinExistence type="predicted"/>
<evidence type="ECO:0000313" key="3">
    <source>
        <dbReference type="Proteomes" id="UP000469125"/>
    </source>
</evidence>
<keyword evidence="1" id="KW-0472">Membrane</keyword>
<reference evidence="2 3" key="1">
    <citation type="submission" date="2019-11" db="EMBL/GenBank/DDBJ databases">
        <authorList>
            <person name="Li X."/>
        </authorList>
    </citation>
    <scope>NUCLEOTIDE SEQUENCE [LARGE SCALE GENOMIC DNA]</scope>
    <source>
        <strain evidence="2 3">L9</strain>
    </source>
</reference>
<dbReference type="AlphaFoldDB" id="A0A6N8FNF1"/>
<keyword evidence="3" id="KW-1185">Reference proteome</keyword>
<keyword evidence="1" id="KW-0812">Transmembrane</keyword>